<proteinExistence type="predicted"/>
<comment type="caution">
    <text evidence="2">The sequence shown here is derived from an EMBL/GenBank/DDBJ whole genome shotgun (WGS) entry which is preliminary data.</text>
</comment>
<keyword evidence="1" id="KW-0472">Membrane</keyword>
<dbReference type="Proteomes" id="UP000197138">
    <property type="component" value="Unassembled WGS sequence"/>
</dbReference>
<gene>
    <name evidence="2" type="ORF">CDL15_Pgr000064</name>
</gene>
<name>A0A218VRM6_PUNGR</name>
<sequence>MTNASAKPAYTISGNGSMLPIGCLIASLRSLSFLALLYRTNHLTIERNPINQQLKPLGWRLSSVCAYRILGLG</sequence>
<accession>A0A218VRM6</accession>
<evidence type="ECO:0000256" key="1">
    <source>
        <dbReference type="SAM" id="Phobius"/>
    </source>
</evidence>
<keyword evidence="1" id="KW-1133">Transmembrane helix</keyword>
<feature type="transmembrane region" description="Helical" evidence="1">
    <location>
        <begin position="18"/>
        <end position="38"/>
    </location>
</feature>
<evidence type="ECO:0000313" key="3">
    <source>
        <dbReference type="Proteomes" id="UP000197138"/>
    </source>
</evidence>
<organism evidence="2 3">
    <name type="scientific">Punica granatum</name>
    <name type="common">Pomegranate</name>
    <dbReference type="NCBI Taxonomy" id="22663"/>
    <lineage>
        <taxon>Eukaryota</taxon>
        <taxon>Viridiplantae</taxon>
        <taxon>Streptophyta</taxon>
        <taxon>Embryophyta</taxon>
        <taxon>Tracheophyta</taxon>
        <taxon>Spermatophyta</taxon>
        <taxon>Magnoliopsida</taxon>
        <taxon>eudicotyledons</taxon>
        <taxon>Gunneridae</taxon>
        <taxon>Pentapetalae</taxon>
        <taxon>rosids</taxon>
        <taxon>malvids</taxon>
        <taxon>Myrtales</taxon>
        <taxon>Lythraceae</taxon>
        <taxon>Punica</taxon>
    </lineage>
</organism>
<dbReference type="AlphaFoldDB" id="A0A218VRM6"/>
<dbReference type="EMBL" id="MTKT01017296">
    <property type="protein sequence ID" value="OWM62552.1"/>
    <property type="molecule type" value="Genomic_DNA"/>
</dbReference>
<evidence type="ECO:0000313" key="2">
    <source>
        <dbReference type="EMBL" id="OWM62552.1"/>
    </source>
</evidence>
<reference evidence="3" key="1">
    <citation type="journal article" date="2017" name="Plant J.">
        <title>The pomegranate (Punica granatum L.) genome and the genomics of punicalagin biosynthesis.</title>
        <authorList>
            <person name="Qin G."/>
            <person name="Xu C."/>
            <person name="Ming R."/>
            <person name="Tang H."/>
            <person name="Guyot R."/>
            <person name="Kramer E.M."/>
            <person name="Hu Y."/>
            <person name="Yi X."/>
            <person name="Qi Y."/>
            <person name="Xu X."/>
            <person name="Gao Z."/>
            <person name="Pan H."/>
            <person name="Jian J."/>
            <person name="Tian Y."/>
            <person name="Yue Z."/>
            <person name="Xu Y."/>
        </authorList>
    </citation>
    <scope>NUCLEOTIDE SEQUENCE [LARGE SCALE GENOMIC DNA]</scope>
    <source>
        <strain evidence="3">cv. Dabenzi</strain>
    </source>
</reference>
<protein>
    <submittedName>
        <fullName evidence="2">Uncharacterized protein</fullName>
    </submittedName>
</protein>
<keyword evidence="1" id="KW-0812">Transmembrane</keyword>